<dbReference type="Pfam" id="PF00474">
    <property type="entry name" value="SSF"/>
    <property type="match status" value="1"/>
</dbReference>
<dbReference type="InterPro" id="IPR001734">
    <property type="entry name" value="Na/solute_symporter"/>
</dbReference>
<reference evidence="8 9" key="1">
    <citation type="submission" date="2019-11" db="EMBL/GenBank/DDBJ databases">
        <authorList>
            <person name="Zheng R.K."/>
            <person name="Sun C.M."/>
        </authorList>
    </citation>
    <scope>NUCLEOTIDE SEQUENCE [LARGE SCALE GENOMIC DNA]</scope>
    <source>
        <strain evidence="8 9">WC007</strain>
    </source>
</reference>
<proteinExistence type="inferred from homology"/>
<feature type="transmembrane region" description="Helical" evidence="7">
    <location>
        <begin position="80"/>
        <end position="103"/>
    </location>
</feature>
<keyword evidence="4 7" id="KW-1133">Transmembrane helix</keyword>
<keyword evidence="5 7" id="KW-0472">Membrane</keyword>
<dbReference type="RefSeq" id="WP_158870495.1">
    <property type="nucleotide sequence ID" value="NZ_CP046401.1"/>
</dbReference>
<dbReference type="InterPro" id="IPR038377">
    <property type="entry name" value="Na/Glc_symporter_sf"/>
</dbReference>
<dbReference type="EMBL" id="CP046401">
    <property type="protein sequence ID" value="QGY47028.1"/>
    <property type="molecule type" value="Genomic_DNA"/>
</dbReference>
<dbReference type="GO" id="GO:0005886">
    <property type="term" value="C:plasma membrane"/>
    <property type="evidence" value="ECO:0007669"/>
    <property type="project" value="TreeGrafter"/>
</dbReference>
<dbReference type="PROSITE" id="PS50283">
    <property type="entry name" value="NA_SOLUT_SYMP_3"/>
    <property type="match status" value="1"/>
</dbReference>
<evidence type="ECO:0000256" key="7">
    <source>
        <dbReference type="SAM" id="Phobius"/>
    </source>
</evidence>
<dbReference type="PANTHER" id="PTHR11819:SF195">
    <property type="entry name" value="SODIUM_GLUCOSE COTRANSPORTER 4"/>
    <property type="match status" value="1"/>
</dbReference>
<protein>
    <submittedName>
        <fullName evidence="8">Sodium/solute symporter</fullName>
    </submittedName>
</protein>
<feature type="transmembrane region" description="Helical" evidence="7">
    <location>
        <begin position="518"/>
        <end position="536"/>
    </location>
</feature>
<sequence>MNLSLTSLDWIVLTVVMVGSLSFGLYMAYRKNAGENSKNFFLGGRSIKWPVIGASLFATNIGAEHLVGLSGDSYRYGLSAGSVELTCAITLGFACAILFPYYMKNKIYTIPEFLELRYNRMARVFFSGLMLVISVMTKLAFTLFAGALVLNSILGWDVMTTALYIGIIVAIFTIIGGFTAVAYSDTIQVVLMIIGASIMLFIGLDKVGGWGGLMEKAPEMMTIAAPYDDPVYPFWGILATAFYAGIFYWGIDQVNVQRVLSAPDLKQARWGSMFAVFLKLFPIFLFALPGVIAFALFPGELSGEESKQTFVLLLNKLLPSGLRGLMLAALMAALITSLIAVLNSVSTLVVRDFVVEFRSSISEKKQVTLGRIIILLVTFLGIGATYLVYKNEEGLYKYLQTISAYLVIPVFPAIFFGIISKKVTLKGAAYSVVVGVILATIFVIDQLIGAEAGKQIFPFLHYKLTLNFGYRGLWAEFLISGVLFGVSAFTKKTAPEKLEKTTINYKMAVAKFEGISDWRLHLGILSLITLFLYIWLS</sequence>
<evidence type="ECO:0000313" key="8">
    <source>
        <dbReference type="EMBL" id="QGY47028.1"/>
    </source>
</evidence>
<organism evidence="8 9">
    <name type="scientific">Maribellus comscasis</name>
    <dbReference type="NCBI Taxonomy" id="2681766"/>
    <lineage>
        <taxon>Bacteria</taxon>
        <taxon>Pseudomonadati</taxon>
        <taxon>Bacteroidota</taxon>
        <taxon>Bacteroidia</taxon>
        <taxon>Marinilabiliales</taxon>
        <taxon>Prolixibacteraceae</taxon>
        <taxon>Maribellus</taxon>
    </lineage>
</organism>
<evidence type="ECO:0000256" key="3">
    <source>
        <dbReference type="ARBA" id="ARBA00022692"/>
    </source>
</evidence>
<feature type="transmembrane region" description="Helical" evidence="7">
    <location>
        <begin position="369"/>
        <end position="389"/>
    </location>
</feature>
<evidence type="ECO:0000256" key="4">
    <source>
        <dbReference type="ARBA" id="ARBA00022989"/>
    </source>
</evidence>
<comment type="similarity">
    <text evidence="2 6">Belongs to the sodium:solute symporter (SSF) (TC 2.A.21) family.</text>
</comment>
<comment type="subcellular location">
    <subcellularLocation>
        <location evidence="1">Membrane</location>
        <topology evidence="1">Multi-pass membrane protein</topology>
    </subcellularLocation>
</comment>
<dbReference type="Gene3D" id="1.20.1730.10">
    <property type="entry name" value="Sodium/glucose cotransporter"/>
    <property type="match status" value="1"/>
</dbReference>
<feature type="transmembrane region" description="Helical" evidence="7">
    <location>
        <begin position="468"/>
        <end position="490"/>
    </location>
</feature>
<feature type="transmembrane region" description="Helical" evidence="7">
    <location>
        <begin position="124"/>
        <end position="150"/>
    </location>
</feature>
<feature type="transmembrane region" description="Helical" evidence="7">
    <location>
        <begin position="49"/>
        <end position="68"/>
    </location>
</feature>
<dbReference type="NCBIfam" id="TIGR00813">
    <property type="entry name" value="sss"/>
    <property type="match status" value="1"/>
</dbReference>
<feature type="transmembrane region" description="Helical" evidence="7">
    <location>
        <begin position="428"/>
        <end position="448"/>
    </location>
</feature>
<feature type="transmembrane region" description="Helical" evidence="7">
    <location>
        <begin position="12"/>
        <end position="29"/>
    </location>
</feature>
<feature type="transmembrane region" description="Helical" evidence="7">
    <location>
        <begin position="272"/>
        <end position="297"/>
    </location>
</feature>
<evidence type="ECO:0000256" key="2">
    <source>
        <dbReference type="ARBA" id="ARBA00006434"/>
    </source>
</evidence>
<dbReference type="InterPro" id="IPR018212">
    <property type="entry name" value="Na/solute_symporter_CS"/>
</dbReference>
<accession>A0A6I6K0S3</accession>
<evidence type="ECO:0000256" key="1">
    <source>
        <dbReference type="ARBA" id="ARBA00004141"/>
    </source>
</evidence>
<keyword evidence="9" id="KW-1185">Reference proteome</keyword>
<dbReference type="PANTHER" id="PTHR11819">
    <property type="entry name" value="SOLUTE CARRIER FAMILY 5"/>
    <property type="match status" value="1"/>
</dbReference>
<feature type="transmembrane region" description="Helical" evidence="7">
    <location>
        <begin position="232"/>
        <end position="251"/>
    </location>
</feature>
<gene>
    <name evidence="8" type="ORF">GM418_26205</name>
</gene>
<feature type="transmembrane region" description="Helical" evidence="7">
    <location>
        <begin position="395"/>
        <end position="416"/>
    </location>
</feature>
<dbReference type="KEGG" id="mcos:GM418_26205"/>
<dbReference type="AlphaFoldDB" id="A0A6I6K0S3"/>
<keyword evidence="3 7" id="KW-0812">Transmembrane</keyword>
<evidence type="ECO:0000313" key="9">
    <source>
        <dbReference type="Proteomes" id="UP000428260"/>
    </source>
</evidence>
<feature type="transmembrane region" description="Helical" evidence="7">
    <location>
        <begin position="162"/>
        <end position="183"/>
    </location>
</feature>
<feature type="transmembrane region" description="Helical" evidence="7">
    <location>
        <begin position="325"/>
        <end position="349"/>
    </location>
</feature>
<dbReference type="GO" id="GO:0005412">
    <property type="term" value="F:D-glucose:sodium symporter activity"/>
    <property type="evidence" value="ECO:0007669"/>
    <property type="project" value="TreeGrafter"/>
</dbReference>
<feature type="transmembrane region" description="Helical" evidence="7">
    <location>
        <begin position="190"/>
        <end position="212"/>
    </location>
</feature>
<dbReference type="Proteomes" id="UP000428260">
    <property type="component" value="Chromosome"/>
</dbReference>
<dbReference type="PROSITE" id="PS00457">
    <property type="entry name" value="NA_SOLUT_SYMP_2"/>
    <property type="match status" value="1"/>
</dbReference>
<evidence type="ECO:0000256" key="5">
    <source>
        <dbReference type="ARBA" id="ARBA00023136"/>
    </source>
</evidence>
<evidence type="ECO:0000256" key="6">
    <source>
        <dbReference type="RuleBase" id="RU362091"/>
    </source>
</evidence>
<name>A0A6I6K0S3_9BACT</name>